<organism evidence="21">
    <name type="scientific">Urechis caupo</name>
    <name type="common">Innkeeper worm</name>
    <name type="synonym">Spoonworm</name>
    <dbReference type="NCBI Taxonomy" id="6431"/>
    <lineage>
        <taxon>Eukaryota</taxon>
        <taxon>Metazoa</taxon>
        <taxon>Spiralia</taxon>
        <taxon>Lophotrochozoa</taxon>
        <taxon>Annelida</taxon>
        <taxon>Polychaeta</taxon>
        <taxon>Echiura</taxon>
        <taxon>Xenopneusta</taxon>
        <taxon>Urechidae</taxon>
        <taxon>Urechis</taxon>
    </lineage>
</organism>
<evidence type="ECO:0000256" key="11">
    <source>
        <dbReference type="ARBA" id="ARBA00023027"/>
    </source>
</evidence>
<name>Q5YA27_URECA</name>
<dbReference type="InterPro" id="IPR003945">
    <property type="entry name" value="NU5C-like"/>
</dbReference>
<feature type="transmembrane region" description="Helical" evidence="17">
    <location>
        <begin position="336"/>
        <end position="357"/>
    </location>
</feature>
<keyword evidence="9" id="KW-0249">Electron transport</keyword>
<dbReference type="PANTHER" id="PTHR42829">
    <property type="entry name" value="NADH-UBIQUINONE OXIDOREDUCTASE CHAIN 5"/>
    <property type="match status" value="1"/>
</dbReference>
<dbReference type="EMBL" id="AY619711">
    <property type="protein sequence ID" value="AAT12192.1"/>
    <property type="molecule type" value="Genomic_DNA"/>
</dbReference>
<keyword evidence="7" id="KW-0999">Mitochondrion inner membrane</keyword>
<keyword evidence="10 17" id="KW-1133">Transmembrane helix</keyword>
<evidence type="ECO:0000256" key="5">
    <source>
        <dbReference type="ARBA" id="ARBA00022660"/>
    </source>
</evidence>
<comment type="catalytic activity">
    <reaction evidence="16">
        <text>a ubiquinone + NADH + 5 H(+)(in) = a ubiquinol + NAD(+) + 4 H(+)(out)</text>
        <dbReference type="Rhea" id="RHEA:29091"/>
        <dbReference type="Rhea" id="RHEA-COMP:9565"/>
        <dbReference type="Rhea" id="RHEA-COMP:9566"/>
        <dbReference type="ChEBI" id="CHEBI:15378"/>
        <dbReference type="ChEBI" id="CHEBI:16389"/>
        <dbReference type="ChEBI" id="CHEBI:17976"/>
        <dbReference type="ChEBI" id="CHEBI:57540"/>
        <dbReference type="ChEBI" id="CHEBI:57945"/>
        <dbReference type="EC" id="7.1.1.2"/>
    </reaction>
</comment>
<sequence>MTQPFSRSAFSLIFMAIPTLILSSSLMMNNYSILIEWEISNINSTPLLLTMVMDPVGTLTSAAVMFIAGNVLLFAKTYMQEETFKSRFNNLVLLFVLSMNMLIYLPHLIILLLGWDGLGIISFLLVIYYQSPKALGTGMITALTNRIGDAMLLVAIALTLSQAHWNIFNFTQEFINSPYVALSIMIAAMTKSAQVPFSSWLPAAMAAPTPVSALVHSSTLVTAGVFLLIRFYPFLSSFYWFAPALLFTSTLTMLMAGLSAILECDLKKIIALSTLSQLGVMMAALGLNQPKFALFHLITHALFKALLFVCAGTLIHYHHHTQDLRTMGNLPNQLPITMSTMFLANLALCGFPFLAGFYSKDLILESALFFNHSLLMILLIFLATMLTAVYSMRMTMASLVSPAYSSPLISLENETKSLTTPALNLCLAAIVGGSLLNWMLMTPLTPFILSSQYKMLTPLVVTLGLLIAYLIGMKPNFNKNITLTPSKEATFNMWYLTPLSSQFVMSKPMKLGSLVLAQMDQGWLESPAQGASQTLSLSGSNVMTLQNNIMNKYLFMSFVALTTLIIMT</sequence>
<feature type="chain" id="PRO_5004264209" description="NADH-ubiquinone oxidoreductase chain 5" evidence="18">
    <location>
        <begin position="24"/>
        <end position="568"/>
    </location>
</feature>
<evidence type="ECO:0000256" key="10">
    <source>
        <dbReference type="ARBA" id="ARBA00022989"/>
    </source>
</evidence>
<keyword evidence="4" id="KW-0813">Transport</keyword>
<protein>
    <recommendedName>
        <fullName evidence="3">NADH-ubiquinone oxidoreductase chain 5</fullName>
        <ecNumber evidence="2">7.1.1.2</ecNumber>
    </recommendedName>
    <alternativeName>
        <fullName evidence="15">NADH dehydrogenase subunit 5</fullName>
    </alternativeName>
</protein>
<evidence type="ECO:0000256" key="3">
    <source>
        <dbReference type="ARBA" id="ARBA00021096"/>
    </source>
</evidence>
<dbReference type="InterPro" id="IPR001750">
    <property type="entry name" value="ND/Mrp_TM"/>
</dbReference>
<dbReference type="Pfam" id="PF06455">
    <property type="entry name" value="NADH5_C"/>
    <property type="match status" value="1"/>
</dbReference>
<evidence type="ECO:0000256" key="6">
    <source>
        <dbReference type="ARBA" id="ARBA00022692"/>
    </source>
</evidence>
<dbReference type="GO" id="GO:0042773">
    <property type="term" value="P:ATP synthesis coupled electron transport"/>
    <property type="evidence" value="ECO:0007669"/>
    <property type="project" value="InterPro"/>
</dbReference>
<keyword evidence="11" id="KW-0520">NAD</keyword>
<keyword evidence="14 17" id="KW-0472">Membrane</keyword>
<evidence type="ECO:0000256" key="12">
    <source>
        <dbReference type="ARBA" id="ARBA00023075"/>
    </source>
</evidence>
<dbReference type="PRINTS" id="PR01434">
    <property type="entry name" value="NADHDHGNASE5"/>
</dbReference>
<dbReference type="GO" id="GO:0015990">
    <property type="term" value="P:electron transport coupled proton transport"/>
    <property type="evidence" value="ECO:0007669"/>
    <property type="project" value="TreeGrafter"/>
</dbReference>
<keyword evidence="18" id="KW-0732">Signal</keyword>
<evidence type="ECO:0000259" key="19">
    <source>
        <dbReference type="Pfam" id="PF00361"/>
    </source>
</evidence>
<feature type="transmembrane region" description="Helical" evidence="17">
    <location>
        <begin position="293"/>
        <end position="315"/>
    </location>
</feature>
<feature type="domain" description="NADH:quinone oxidoreductase/Mrp antiporter transmembrane" evidence="19">
    <location>
        <begin position="107"/>
        <end position="386"/>
    </location>
</feature>
<proteinExistence type="predicted"/>
<evidence type="ECO:0000256" key="15">
    <source>
        <dbReference type="ARBA" id="ARBA00031027"/>
    </source>
</evidence>
<evidence type="ECO:0000256" key="9">
    <source>
        <dbReference type="ARBA" id="ARBA00022982"/>
    </source>
</evidence>
<keyword evidence="5" id="KW-0679">Respiratory chain</keyword>
<comment type="subcellular location">
    <subcellularLocation>
        <location evidence="1">Mitochondrion inner membrane</location>
        <topology evidence="1">Multi-pass membrane protein</topology>
    </subcellularLocation>
</comment>
<geneLocation type="mitochondrion" evidence="21"/>
<keyword evidence="13 21" id="KW-0496">Mitochondrion</keyword>
<feature type="domain" description="NADH dehydrogenase subunit 5 C-terminal" evidence="20">
    <location>
        <begin position="390"/>
        <end position="567"/>
    </location>
</feature>
<evidence type="ECO:0000256" key="18">
    <source>
        <dbReference type="SAM" id="SignalP"/>
    </source>
</evidence>
<gene>
    <name evidence="21" type="primary">nad5</name>
</gene>
<evidence type="ECO:0000259" key="20">
    <source>
        <dbReference type="Pfam" id="PF06455"/>
    </source>
</evidence>
<evidence type="ECO:0000256" key="14">
    <source>
        <dbReference type="ARBA" id="ARBA00023136"/>
    </source>
</evidence>
<feature type="signal peptide" evidence="18">
    <location>
        <begin position="1"/>
        <end position="23"/>
    </location>
</feature>
<evidence type="ECO:0000256" key="2">
    <source>
        <dbReference type="ARBA" id="ARBA00012944"/>
    </source>
</evidence>
<reference evidence="21" key="1">
    <citation type="journal article" date="2004" name="BMC Genomics">
        <title>Complete mitochondrial genome sequence of Urechis caupo, a representative of the phylum Echiura.</title>
        <authorList>
            <person name="Boore J.L."/>
        </authorList>
    </citation>
    <scope>NUCLEOTIDE SEQUENCE</scope>
</reference>
<feature type="transmembrane region" description="Helical" evidence="17">
    <location>
        <begin position="150"/>
        <end position="167"/>
    </location>
</feature>
<dbReference type="GO" id="GO:0005743">
    <property type="term" value="C:mitochondrial inner membrane"/>
    <property type="evidence" value="ECO:0007669"/>
    <property type="project" value="UniProtKB-SubCell"/>
</dbReference>
<keyword evidence="12" id="KW-0830">Ubiquinone</keyword>
<keyword evidence="8" id="KW-1278">Translocase</keyword>
<feature type="transmembrane region" description="Helical" evidence="17">
    <location>
        <begin position="369"/>
        <end position="390"/>
    </location>
</feature>
<dbReference type="AlphaFoldDB" id="Q5YA27"/>
<feature type="transmembrane region" description="Helical" evidence="17">
    <location>
        <begin position="549"/>
        <end position="567"/>
    </location>
</feature>
<evidence type="ECO:0000256" key="4">
    <source>
        <dbReference type="ARBA" id="ARBA00022448"/>
    </source>
</evidence>
<dbReference type="Pfam" id="PF00361">
    <property type="entry name" value="Proton_antipo_M"/>
    <property type="match status" value="1"/>
</dbReference>
<dbReference type="PANTHER" id="PTHR42829:SF2">
    <property type="entry name" value="NADH-UBIQUINONE OXIDOREDUCTASE CHAIN 5"/>
    <property type="match status" value="1"/>
</dbReference>
<dbReference type="InterPro" id="IPR010934">
    <property type="entry name" value="NADH_DH_su5_C"/>
</dbReference>
<dbReference type="EC" id="7.1.1.2" evidence="2"/>
<feature type="transmembrane region" description="Helical" evidence="17">
    <location>
        <begin position="238"/>
        <end position="262"/>
    </location>
</feature>
<feature type="transmembrane region" description="Helical" evidence="17">
    <location>
        <begin position="269"/>
        <end position="287"/>
    </location>
</feature>
<keyword evidence="6 17" id="KW-0812">Transmembrane</keyword>
<feature type="transmembrane region" description="Helical" evidence="17">
    <location>
        <begin position="109"/>
        <end position="129"/>
    </location>
</feature>
<accession>Q5YA27</accession>
<evidence type="ECO:0000256" key="1">
    <source>
        <dbReference type="ARBA" id="ARBA00004448"/>
    </source>
</evidence>
<evidence type="ECO:0000256" key="8">
    <source>
        <dbReference type="ARBA" id="ARBA00022967"/>
    </source>
</evidence>
<evidence type="ECO:0000256" key="7">
    <source>
        <dbReference type="ARBA" id="ARBA00022792"/>
    </source>
</evidence>
<dbReference type="GO" id="GO:0008137">
    <property type="term" value="F:NADH dehydrogenase (ubiquinone) activity"/>
    <property type="evidence" value="ECO:0007669"/>
    <property type="project" value="UniProtKB-EC"/>
</dbReference>
<feature type="transmembrane region" description="Helical" evidence="17">
    <location>
        <begin position="87"/>
        <end position="103"/>
    </location>
</feature>
<evidence type="ECO:0000256" key="13">
    <source>
        <dbReference type="ARBA" id="ARBA00023128"/>
    </source>
</evidence>
<evidence type="ECO:0000256" key="16">
    <source>
        <dbReference type="ARBA" id="ARBA00049551"/>
    </source>
</evidence>
<feature type="transmembrane region" description="Helical" evidence="17">
    <location>
        <begin position="453"/>
        <end position="471"/>
    </location>
</feature>
<feature type="transmembrane region" description="Helical" evidence="17">
    <location>
        <begin position="422"/>
        <end position="441"/>
    </location>
</feature>
<evidence type="ECO:0000313" key="21">
    <source>
        <dbReference type="EMBL" id="AAT12192.1"/>
    </source>
</evidence>
<feature type="transmembrane region" description="Helical" evidence="17">
    <location>
        <begin position="12"/>
        <end position="35"/>
    </location>
</feature>
<feature type="transmembrane region" description="Helical" evidence="17">
    <location>
        <begin position="55"/>
        <end position="75"/>
    </location>
</feature>
<feature type="transmembrane region" description="Helical" evidence="17">
    <location>
        <begin position="213"/>
        <end position="232"/>
    </location>
</feature>
<feature type="transmembrane region" description="Helical" evidence="17">
    <location>
        <begin position="179"/>
        <end position="201"/>
    </location>
</feature>
<evidence type="ECO:0000256" key="17">
    <source>
        <dbReference type="SAM" id="Phobius"/>
    </source>
</evidence>
<dbReference type="GO" id="GO:0003954">
    <property type="term" value="F:NADH dehydrogenase activity"/>
    <property type="evidence" value="ECO:0007669"/>
    <property type="project" value="TreeGrafter"/>
</dbReference>